<dbReference type="AlphaFoldDB" id="A0AB34WWY4"/>
<comment type="subcellular location">
    <subcellularLocation>
        <location evidence="3">Cell membrane</location>
        <topology evidence="3">Peripheral membrane protein</topology>
        <orientation evidence="3">Cytoplasmic side</orientation>
    </subcellularLocation>
</comment>
<keyword evidence="3" id="KW-1003">Cell membrane</keyword>
<dbReference type="GO" id="GO:0048038">
    <property type="term" value="F:quinone binding"/>
    <property type="evidence" value="ECO:0007669"/>
    <property type="project" value="UniProtKB-KW"/>
</dbReference>
<dbReference type="PANTHER" id="PTHR10884:SF14">
    <property type="entry name" value="NADH DEHYDROGENASE [UBIQUINONE] IRON-SULFUR PROTEIN 3, MITOCHONDRIAL"/>
    <property type="match status" value="1"/>
</dbReference>
<dbReference type="NCBIfam" id="NF005856">
    <property type="entry name" value="PRK07785.1"/>
    <property type="match status" value="1"/>
</dbReference>
<name>A0AB34WWY4_9ACTO</name>
<feature type="domain" description="NADH:ubiquinone oxidoreductase 30kDa subunit" evidence="4">
    <location>
        <begin position="110"/>
        <end position="230"/>
    </location>
</feature>
<keyword evidence="3" id="KW-1278">Translocase</keyword>
<sequence length="250" mass="28183">MSEDDKTVVLHSDVEDGPVAVEVTAPRGFTGGSDMGTRHGLFGVHDDGDTTGFTQMQQHRQMPGESGRPYGSWFDEVVDILEELIEQSDLEISQVIERVVVDNDELTIFIAREHLPQVARWLRDDQDLRFEICFGVNGVHYPHDTGKELHAAYMLYSATHNRQLRLEVTCPESDPRIPSLVATYPGNDWWERETWDLMGIIFTGHPGLTRTALPDDWVGHPQRKDYPLGGIPVQFKGATVPPADSRRSYS</sequence>
<reference evidence="5 6" key="1">
    <citation type="submission" date="2016-01" db="EMBL/GenBank/DDBJ databases">
        <authorList>
            <person name="Mitreva M."/>
            <person name="Pepin K.H."/>
            <person name="Mihindukulasuriya K.A."/>
            <person name="Fulton R."/>
            <person name="Fronick C."/>
            <person name="O'Laughlin M."/>
            <person name="Miner T."/>
            <person name="Herter B."/>
            <person name="Rosa B.A."/>
            <person name="Cordes M."/>
            <person name="Tomlinson C."/>
            <person name="Wollam A."/>
            <person name="Palsikar V.B."/>
            <person name="Mardis E.R."/>
            <person name="Wilson R.K."/>
        </authorList>
    </citation>
    <scope>NUCLEOTIDE SEQUENCE [LARGE SCALE GENOMIC DNA]</scope>
    <source>
        <strain evidence="5 6">DNF00696</strain>
    </source>
</reference>
<dbReference type="PANTHER" id="PTHR10884">
    <property type="entry name" value="NADH DEHYDROGENASE UBIQUINONE IRON-SULFUR PROTEIN 3"/>
    <property type="match status" value="1"/>
</dbReference>
<evidence type="ECO:0000256" key="3">
    <source>
        <dbReference type="HAMAP-Rule" id="MF_01357"/>
    </source>
</evidence>
<comment type="caution">
    <text evidence="5">The sequence shown here is derived from an EMBL/GenBank/DDBJ whole genome shotgun (WGS) entry which is preliminary data.</text>
</comment>
<dbReference type="EC" id="7.1.1.-" evidence="3"/>
<proteinExistence type="inferred from homology"/>
<dbReference type="InterPro" id="IPR010218">
    <property type="entry name" value="NADH_DH_suC"/>
</dbReference>
<keyword evidence="3" id="KW-0874">Quinone</keyword>
<dbReference type="InterPro" id="IPR001268">
    <property type="entry name" value="NADH_UbQ_OxRdtase_30kDa_su"/>
</dbReference>
<evidence type="ECO:0000313" key="5">
    <source>
        <dbReference type="EMBL" id="KXB79281.1"/>
    </source>
</evidence>
<comment type="similarity">
    <text evidence="1 3">Belongs to the complex I 30 kDa subunit family.</text>
</comment>
<keyword evidence="3" id="KW-0520">NAD</keyword>
<comment type="catalytic activity">
    <reaction evidence="3">
        <text>a quinone + NADH + 5 H(+)(in) = a quinol + NAD(+) + 4 H(+)(out)</text>
        <dbReference type="Rhea" id="RHEA:57888"/>
        <dbReference type="ChEBI" id="CHEBI:15378"/>
        <dbReference type="ChEBI" id="CHEBI:24646"/>
        <dbReference type="ChEBI" id="CHEBI:57540"/>
        <dbReference type="ChEBI" id="CHEBI:57945"/>
        <dbReference type="ChEBI" id="CHEBI:132124"/>
    </reaction>
</comment>
<dbReference type="GO" id="GO:0050136">
    <property type="term" value="F:NADH dehydrogenase (quinone) (non-electrogenic) activity"/>
    <property type="evidence" value="ECO:0007669"/>
    <property type="project" value="UniProtKB-UniRule"/>
</dbReference>
<evidence type="ECO:0000313" key="6">
    <source>
        <dbReference type="Proteomes" id="UP000070572"/>
    </source>
</evidence>
<protein>
    <recommendedName>
        <fullName evidence="3">NADH-quinone oxidoreductase subunit C</fullName>
        <ecNumber evidence="3">7.1.1.-</ecNumber>
    </recommendedName>
    <alternativeName>
        <fullName evidence="3">NADH dehydrogenase I subunit C</fullName>
    </alternativeName>
    <alternativeName>
        <fullName evidence="3">NDH-1 subunit C</fullName>
    </alternativeName>
</protein>
<organism evidence="5 6">
    <name type="scientific">Varibaculum cambriense</name>
    <dbReference type="NCBI Taxonomy" id="184870"/>
    <lineage>
        <taxon>Bacteria</taxon>
        <taxon>Bacillati</taxon>
        <taxon>Actinomycetota</taxon>
        <taxon>Actinomycetes</taxon>
        <taxon>Actinomycetales</taxon>
        <taxon>Actinomycetaceae</taxon>
        <taxon>Varibaculum</taxon>
    </lineage>
</organism>
<dbReference type="Gene3D" id="3.30.460.80">
    <property type="entry name" value="NADH:ubiquinone oxidoreductase, 30kDa subunit"/>
    <property type="match status" value="1"/>
</dbReference>
<evidence type="ECO:0000256" key="1">
    <source>
        <dbReference type="ARBA" id="ARBA00007569"/>
    </source>
</evidence>
<evidence type="ECO:0000259" key="4">
    <source>
        <dbReference type="Pfam" id="PF00329"/>
    </source>
</evidence>
<dbReference type="Proteomes" id="UP000070572">
    <property type="component" value="Unassembled WGS sequence"/>
</dbReference>
<dbReference type="InterPro" id="IPR037232">
    <property type="entry name" value="NADH_quin_OxRdtase_su_C/D-like"/>
</dbReference>
<dbReference type="GO" id="GO:0008137">
    <property type="term" value="F:NADH dehydrogenase (ubiquinone) activity"/>
    <property type="evidence" value="ECO:0007669"/>
    <property type="project" value="InterPro"/>
</dbReference>
<comment type="subunit">
    <text evidence="3">NDH-1 is composed of 14 different subunits. Subunits NuoB, C, D, E, F, and G constitute the peripheral sector of the complex.</text>
</comment>
<keyword evidence="2 3" id="KW-0813">Transport</keyword>
<gene>
    <name evidence="3" type="primary">nuoC</name>
    <name evidence="5" type="ORF">HMPREF1862_01901</name>
</gene>
<dbReference type="SUPFAM" id="SSF143243">
    <property type="entry name" value="Nqo5-like"/>
    <property type="match status" value="1"/>
</dbReference>
<dbReference type="NCBIfam" id="TIGR01961">
    <property type="entry name" value="NuoC_fam"/>
    <property type="match status" value="1"/>
</dbReference>
<dbReference type="Pfam" id="PF00329">
    <property type="entry name" value="Complex1_30kDa"/>
    <property type="match status" value="1"/>
</dbReference>
<dbReference type="GO" id="GO:0005886">
    <property type="term" value="C:plasma membrane"/>
    <property type="evidence" value="ECO:0007669"/>
    <property type="project" value="UniProtKB-SubCell"/>
</dbReference>
<comment type="function">
    <text evidence="3">NDH-1 shuttles electrons from NADH, via FMN and iron-sulfur (Fe-S) centers, to quinones in the respiratory chain. The immediate electron acceptor for the enzyme in this species is believed to be a menaquinone. Couples the redox reaction to proton translocation (for every two electrons transferred, four hydrogen ions are translocated across the cytoplasmic membrane), and thus conserves the redox energy in a proton gradient.</text>
</comment>
<dbReference type="EMBL" id="LSDN01000028">
    <property type="protein sequence ID" value="KXB79281.1"/>
    <property type="molecule type" value="Genomic_DNA"/>
</dbReference>
<keyword evidence="3" id="KW-0472">Membrane</keyword>
<dbReference type="HAMAP" id="MF_01357">
    <property type="entry name" value="NDH1_NuoC"/>
    <property type="match status" value="1"/>
</dbReference>
<accession>A0AB34WWY4</accession>
<evidence type="ECO:0000256" key="2">
    <source>
        <dbReference type="ARBA" id="ARBA00022448"/>
    </source>
</evidence>